<dbReference type="EMBL" id="FOXV01000002">
    <property type="protein sequence ID" value="SFQ20560.1"/>
    <property type="molecule type" value="Genomic_DNA"/>
</dbReference>
<dbReference type="Gene3D" id="1.10.1200.10">
    <property type="entry name" value="ACP-like"/>
    <property type="match status" value="1"/>
</dbReference>
<sequence length="97" mass="10656">MTDTSTQALQSVVTSVLEETVQDWDLEIEGGIGAETTLIEDLEFESIDVVQFCVAIEQKLGRKGLPFEKLFIQDGAYVDDVSVTDVVGFLQEELQAA</sequence>
<evidence type="ECO:0000313" key="1">
    <source>
        <dbReference type="EMBL" id="SFQ20560.1"/>
    </source>
</evidence>
<accession>A0A1I5WLL9</accession>
<dbReference type="AlphaFoldDB" id="A0A1I5WLL9"/>
<organism evidence="1 2">
    <name type="scientific">Roseivivax halotolerans</name>
    <dbReference type="NCBI Taxonomy" id="93684"/>
    <lineage>
        <taxon>Bacteria</taxon>
        <taxon>Pseudomonadati</taxon>
        <taxon>Pseudomonadota</taxon>
        <taxon>Alphaproteobacteria</taxon>
        <taxon>Rhodobacterales</taxon>
        <taxon>Roseobacteraceae</taxon>
        <taxon>Roseivivax</taxon>
    </lineage>
</organism>
<reference evidence="2" key="1">
    <citation type="submission" date="2016-10" db="EMBL/GenBank/DDBJ databases">
        <authorList>
            <person name="Varghese N."/>
            <person name="Submissions S."/>
        </authorList>
    </citation>
    <scope>NUCLEOTIDE SEQUENCE [LARGE SCALE GENOMIC DNA]</scope>
    <source>
        <strain evidence="2">JCM 10271</strain>
    </source>
</reference>
<dbReference type="InterPro" id="IPR036736">
    <property type="entry name" value="ACP-like_sf"/>
</dbReference>
<dbReference type="RefSeq" id="WP_093009679.1">
    <property type="nucleotide sequence ID" value="NZ_FOXV01000002.1"/>
</dbReference>
<dbReference type="STRING" id="93684.SAMN05421853_102426"/>
<evidence type="ECO:0000313" key="2">
    <source>
        <dbReference type="Proteomes" id="UP000243106"/>
    </source>
</evidence>
<protein>
    <submittedName>
        <fullName evidence="1">Acyl carrier protein</fullName>
    </submittedName>
</protein>
<dbReference type="Proteomes" id="UP000243106">
    <property type="component" value="Unassembled WGS sequence"/>
</dbReference>
<keyword evidence="2" id="KW-1185">Reference proteome</keyword>
<dbReference type="SUPFAM" id="SSF47336">
    <property type="entry name" value="ACP-like"/>
    <property type="match status" value="1"/>
</dbReference>
<name>A0A1I5WLL9_9RHOB</name>
<proteinExistence type="predicted"/>
<gene>
    <name evidence="1" type="ORF">SAMN05421853_102426</name>
</gene>